<dbReference type="InterPro" id="IPR036291">
    <property type="entry name" value="NAD(P)-bd_dom_sf"/>
</dbReference>
<dbReference type="InterPro" id="IPR002347">
    <property type="entry name" value="SDR_fam"/>
</dbReference>
<keyword evidence="4" id="KW-1185">Reference proteome</keyword>
<dbReference type="Proteomes" id="UP001566331">
    <property type="component" value="Unassembled WGS sequence"/>
</dbReference>
<proteinExistence type="inferred from homology"/>
<evidence type="ECO:0000313" key="4">
    <source>
        <dbReference type="Proteomes" id="UP001566331"/>
    </source>
</evidence>
<dbReference type="EMBL" id="JBFWIC010000011">
    <property type="protein sequence ID" value="MEZ0474940.1"/>
    <property type="molecule type" value="Genomic_DNA"/>
</dbReference>
<comment type="caution">
    <text evidence="3">The sequence shown here is derived from an EMBL/GenBank/DDBJ whole genome shotgun (WGS) entry which is preliminary data.</text>
</comment>
<keyword evidence="2" id="KW-0560">Oxidoreductase</keyword>
<organism evidence="3 4">
    <name type="scientific">Luteimonas salinilitoris</name>
    <dbReference type="NCBI Taxonomy" id="3237697"/>
    <lineage>
        <taxon>Bacteria</taxon>
        <taxon>Pseudomonadati</taxon>
        <taxon>Pseudomonadota</taxon>
        <taxon>Gammaproteobacteria</taxon>
        <taxon>Lysobacterales</taxon>
        <taxon>Lysobacteraceae</taxon>
        <taxon>Luteimonas</taxon>
    </lineage>
</organism>
<dbReference type="PRINTS" id="PR00081">
    <property type="entry name" value="GDHRDH"/>
</dbReference>
<accession>A0ABV4HQD5</accession>
<protein>
    <submittedName>
        <fullName evidence="3">SDR family NAD(P)-dependent oxidoreductase</fullName>
    </submittedName>
</protein>
<sequence>MNAVPPDARPATAAALHGRVVLVVGAHGGLGRAAALACARAGARLVLLGRRVPKLNRVHDAIVQGGGEATLYPLDLEGASADDYAELAARIEAEFGRLDGLLHCAAWFRGLTPLEHTEPAAFARALHVNLTARWWLTQACLPLLRRAADSAVVFVIDDPDATRQAYWGGYGIAQSGQQALVPMLHAELAATPVRISGLQPGPMRTALRAQISAEGDRGQARDPGDYADACVHLLSAEGAAQRGRIWCPAP</sequence>
<dbReference type="PANTHER" id="PTHR44196">
    <property type="entry name" value="DEHYDROGENASE/REDUCTASE SDR FAMILY MEMBER 7B"/>
    <property type="match status" value="1"/>
</dbReference>
<dbReference type="PANTHER" id="PTHR44196:SF4">
    <property type="entry name" value="SHORT CHAIN DEHYDROGENASE"/>
    <property type="match status" value="1"/>
</dbReference>
<evidence type="ECO:0000256" key="2">
    <source>
        <dbReference type="ARBA" id="ARBA00023002"/>
    </source>
</evidence>
<dbReference type="Gene3D" id="3.40.50.720">
    <property type="entry name" value="NAD(P)-binding Rossmann-like Domain"/>
    <property type="match status" value="1"/>
</dbReference>
<evidence type="ECO:0000256" key="1">
    <source>
        <dbReference type="ARBA" id="ARBA00006484"/>
    </source>
</evidence>
<evidence type="ECO:0000313" key="3">
    <source>
        <dbReference type="EMBL" id="MEZ0474940.1"/>
    </source>
</evidence>
<dbReference type="SUPFAM" id="SSF51735">
    <property type="entry name" value="NAD(P)-binding Rossmann-fold domains"/>
    <property type="match status" value="1"/>
</dbReference>
<reference evidence="3 4" key="1">
    <citation type="submission" date="2024-07" db="EMBL/GenBank/DDBJ databases">
        <title>Luteimonas salilacus sp. nov., isolated from the shore soil of Salt Lake in Tibet of China.</title>
        <authorList>
            <person name="Zhang X."/>
            <person name="Li A."/>
        </authorList>
    </citation>
    <scope>NUCLEOTIDE SEQUENCE [LARGE SCALE GENOMIC DNA]</scope>
    <source>
        <strain evidence="3 4">B3-2-R+30</strain>
    </source>
</reference>
<comment type="similarity">
    <text evidence="1">Belongs to the short-chain dehydrogenases/reductases (SDR) family.</text>
</comment>
<name>A0ABV4HQD5_9GAMM</name>
<dbReference type="Pfam" id="PF00106">
    <property type="entry name" value="adh_short"/>
    <property type="match status" value="1"/>
</dbReference>
<gene>
    <name evidence="3" type="ORF">AB6713_09990</name>
</gene>